<name>A0A2I0IUK4_PUNGR</name>
<organism evidence="2 3">
    <name type="scientific">Punica granatum</name>
    <name type="common">Pomegranate</name>
    <dbReference type="NCBI Taxonomy" id="22663"/>
    <lineage>
        <taxon>Eukaryota</taxon>
        <taxon>Viridiplantae</taxon>
        <taxon>Streptophyta</taxon>
        <taxon>Embryophyta</taxon>
        <taxon>Tracheophyta</taxon>
        <taxon>Spermatophyta</taxon>
        <taxon>Magnoliopsida</taxon>
        <taxon>eudicotyledons</taxon>
        <taxon>Gunneridae</taxon>
        <taxon>Pentapetalae</taxon>
        <taxon>rosids</taxon>
        <taxon>malvids</taxon>
        <taxon>Myrtales</taxon>
        <taxon>Lythraceae</taxon>
        <taxon>Punica</taxon>
    </lineage>
</organism>
<evidence type="ECO:0000313" key="3">
    <source>
        <dbReference type="Proteomes" id="UP000233551"/>
    </source>
</evidence>
<sequence length="109" mass="11300">MEGMVVGKLGILGKDGMVGIEGMGGKANLGTEGIVGNEGLAVGVFGIEGMGGIFGTVGMVGMVGRGVAWRRRRFVAAEHIAPLSTATRATIRVEKKRVEEAMASLRRSL</sequence>
<evidence type="ECO:0000313" key="2">
    <source>
        <dbReference type="EMBL" id="PKI47674.1"/>
    </source>
</evidence>
<gene>
    <name evidence="2" type="ORF">CRG98_031960</name>
</gene>
<accession>A0A2I0IUK4</accession>
<dbReference type="Proteomes" id="UP000233551">
    <property type="component" value="Unassembled WGS sequence"/>
</dbReference>
<keyword evidence="1" id="KW-1133">Transmembrane helix</keyword>
<evidence type="ECO:0000256" key="1">
    <source>
        <dbReference type="SAM" id="Phobius"/>
    </source>
</evidence>
<protein>
    <submittedName>
        <fullName evidence="2">Uncharacterized protein</fullName>
    </submittedName>
</protein>
<dbReference type="EMBL" id="PGOL01002470">
    <property type="protein sequence ID" value="PKI47674.1"/>
    <property type="molecule type" value="Genomic_DNA"/>
</dbReference>
<feature type="transmembrane region" description="Helical" evidence="1">
    <location>
        <begin position="40"/>
        <end position="63"/>
    </location>
</feature>
<proteinExistence type="predicted"/>
<keyword evidence="3" id="KW-1185">Reference proteome</keyword>
<comment type="caution">
    <text evidence="2">The sequence shown here is derived from an EMBL/GenBank/DDBJ whole genome shotgun (WGS) entry which is preliminary data.</text>
</comment>
<dbReference type="AlphaFoldDB" id="A0A2I0IUK4"/>
<keyword evidence="1" id="KW-0812">Transmembrane</keyword>
<reference evidence="2 3" key="1">
    <citation type="submission" date="2017-11" db="EMBL/GenBank/DDBJ databases">
        <title>De-novo sequencing of pomegranate (Punica granatum L.) genome.</title>
        <authorList>
            <person name="Akparov Z."/>
            <person name="Amiraslanov A."/>
            <person name="Hajiyeva S."/>
            <person name="Abbasov M."/>
            <person name="Kaur K."/>
            <person name="Hamwieh A."/>
            <person name="Solovyev V."/>
            <person name="Salamov A."/>
            <person name="Braich B."/>
            <person name="Kosarev P."/>
            <person name="Mahmoud A."/>
            <person name="Hajiyev E."/>
            <person name="Babayeva S."/>
            <person name="Izzatullayeva V."/>
            <person name="Mammadov A."/>
            <person name="Mammadov A."/>
            <person name="Sharifova S."/>
            <person name="Ojaghi J."/>
            <person name="Eynullazada K."/>
            <person name="Bayramov B."/>
            <person name="Abdulazimova A."/>
            <person name="Shahmuradov I."/>
        </authorList>
    </citation>
    <scope>NUCLEOTIDE SEQUENCE [LARGE SCALE GENOMIC DNA]</scope>
    <source>
        <strain evidence="3">cv. AG2017</strain>
        <tissue evidence="2">Leaf</tissue>
    </source>
</reference>
<keyword evidence="1" id="KW-0472">Membrane</keyword>